<dbReference type="HOGENOM" id="CLU_2686664_0_0_6"/>
<organism evidence="3 4">
    <name type="scientific">Thioalkalivibrio sulfidiphilus (strain HL-EbGR7)</name>
    <dbReference type="NCBI Taxonomy" id="396588"/>
    <lineage>
        <taxon>Bacteria</taxon>
        <taxon>Pseudomonadati</taxon>
        <taxon>Pseudomonadota</taxon>
        <taxon>Gammaproteobacteria</taxon>
        <taxon>Chromatiales</taxon>
        <taxon>Ectothiorhodospiraceae</taxon>
        <taxon>Thioalkalivibrio</taxon>
    </lineage>
</organism>
<dbReference type="RefSeq" id="WP_012639051.1">
    <property type="nucleotide sequence ID" value="NC_011901.1"/>
</dbReference>
<keyword evidence="4" id="KW-1185">Reference proteome</keyword>
<keyword evidence="2" id="KW-0732">Signal</keyword>
<evidence type="ECO:0000256" key="2">
    <source>
        <dbReference type="SAM" id="SignalP"/>
    </source>
</evidence>
<feature type="chain" id="PRO_5002870337" description="Lipoprotein" evidence="2">
    <location>
        <begin position="26"/>
        <end position="74"/>
    </location>
</feature>
<evidence type="ECO:0000313" key="4">
    <source>
        <dbReference type="Proteomes" id="UP000002383"/>
    </source>
</evidence>
<dbReference type="STRING" id="396588.Tgr7_2499"/>
<dbReference type="AlphaFoldDB" id="B8GLM1"/>
<dbReference type="Proteomes" id="UP000002383">
    <property type="component" value="Chromosome"/>
</dbReference>
<dbReference type="EMBL" id="CP001339">
    <property type="protein sequence ID" value="ACL73576.1"/>
    <property type="molecule type" value="Genomic_DNA"/>
</dbReference>
<evidence type="ECO:0000313" key="3">
    <source>
        <dbReference type="EMBL" id="ACL73576.1"/>
    </source>
</evidence>
<reference evidence="3 4" key="1">
    <citation type="journal article" date="2011" name="Stand. Genomic Sci.">
        <title>Complete genome sequence of 'Thioalkalivibrio sulfidophilus' HL-EbGr7.</title>
        <authorList>
            <person name="Muyzer G."/>
            <person name="Sorokin D.Y."/>
            <person name="Mavromatis K."/>
            <person name="Lapidus A."/>
            <person name="Clum A."/>
            <person name="Ivanova N."/>
            <person name="Pati A."/>
            <person name="d'Haeseleer P."/>
            <person name="Woyke T."/>
            <person name="Kyrpides N.C."/>
        </authorList>
    </citation>
    <scope>NUCLEOTIDE SEQUENCE [LARGE SCALE GENOMIC DNA]</scope>
    <source>
        <strain evidence="3 4">HL-EbGR7</strain>
    </source>
</reference>
<feature type="region of interest" description="Disordered" evidence="1">
    <location>
        <begin position="30"/>
        <end position="74"/>
    </location>
</feature>
<gene>
    <name evidence="3" type="ordered locus">Tgr7_2499</name>
</gene>
<sequence length="74" mass="7560" precursor="true">MTDVQTSTTPRTLLLCALFSLALLAGCSDSGPAEEAGERIDDAVQDAQDAISPPGPAEEAGRKIDDAVDEATGN</sequence>
<proteinExistence type="predicted"/>
<accession>B8GLM1</accession>
<name>B8GLM1_THISH</name>
<feature type="signal peptide" evidence="2">
    <location>
        <begin position="1"/>
        <end position="25"/>
    </location>
</feature>
<evidence type="ECO:0000256" key="1">
    <source>
        <dbReference type="SAM" id="MobiDB-lite"/>
    </source>
</evidence>
<evidence type="ECO:0008006" key="5">
    <source>
        <dbReference type="Google" id="ProtNLM"/>
    </source>
</evidence>
<protein>
    <recommendedName>
        <fullName evidence="5">Lipoprotein</fullName>
    </recommendedName>
</protein>
<dbReference type="KEGG" id="tgr:Tgr7_2499"/>